<accession>A0A9W4SYJ6</accession>
<protein>
    <submittedName>
        <fullName evidence="2">9553_t:CDS:1</fullName>
    </submittedName>
</protein>
<dbReference type="PROSITE" id="PS00109">
    <property type="entry name" value="PROTEIN_KINASE_TYR"/>
    <property type="match status" value="1"/>
</dbReference>
<reference evidence="2" key="1">
    <citation type="submission" date="2022-08" db="EMBL/GenBank/DDBJ databases">
        <authorList>
            <person name="Kallberg Y."/>
            <person name="Tangrot J."/>
            <person name="Rosling A."/>
        </authorList>
    </citation>
    <scope>NUCLEOTIDE SEQUENCE</scope>
    <source>
        <strain evidence="2">Wild A</strain>
    </source>
</reference>
<dbReference type="InterPro" id="IPR052396">
    <property type="entry name" value="Meiotic_Drive_Suppr_Kinase"/>
</dbReference>
<sequence length="171" mass="20032">MKAQNFNHGDFKYNSILSVGENKKVLECEFHGQTIVLKCTDLSKKPNCLDELLNEVKIYKSLAKLQGIYIPELLFYGDLASIMSFVMDMFMVGTMLSHHKIDKKQKKRAFRALNKIHDYKILHNDIRKKNILVDKKGYVYLTDFGMSIRNDDEELFSKKKFELSRLLDCHM</sequence>
<dbReference type="SUPFAM" id="SSF56112">
    <property type="entry name" value="Protein kinase-like (PK-like)"/>
    <property type="match status" value="1"/>
</dbReference>
<keyword evidence="3" id="KW-1185">Reference proteome</keyword>
<dbReference type="PANTHER" id="PTHR37171:SF1">
    <property type="entry name" value="SERINE_THREONINE-PROTEIN KINASE YRZF-RELATED"/>
    <property type="match status" value="1"/>
</dbReference>
<organism evidence="2 3">
    <name type="scientific">Funneliformis geosporum</name>
    <dbReference type="NCBI Taxonomy" id="1117311"/>
    <lineage>
        <taxon>Eukaryota</taxon>
        <taxon>Fungi</taxon>
        <taxon>Fungi incertae sedis</taxon>
        <taxon>Mucoromycota</taxon>
        <taxon>Glomeromycotina</taxon>
        <taxon>Glomeromycetes</taxon>
        <taxon>Glomerales</taxon>
        <taxon>Glomeraceae</taxon>
        <taxon>Funneliformis</taxon>
    </lineage>
</organism>
<gene>
    <name evidence="2" type="ORF">FWILDA_LOCUS12026</name>
</gene>
<dbReference type="Pfam" id="PF00069">
    <property type="entry name" value="Pkinase"/>
    <property type="match status" value="1"/>
</dbReference>
<feature type="domain" description="Protein kinase" evidence="1">
    <location>
        <begin position="11"/>
        <end position="171"/>
    </location>
</feature>
<dbReference type="PANTHER" id="PTHR37171">
    <property type="entry name" value="SERINE/THREONINE-PROTEIN KINASE YRZF-RELATED"/>
    <property type="match status" value="1"/>
</dbReference>
<dbReference type="InterPro" id="IPR011009">
    <property type="entry name" value="Kinase-like_dom_sf"/>
</dbReference>
<dbReference type="InterPro" id="IPR000719">
    <property type="entry name" value="Prot_kinase_dom"/>
</dbReference>
<dbReference type="Gene3D" id="1.10.510.10">
    <property type="entry name" value="Transferase(Phosphotransferase) domain 1"/>
    <property type="match status" value="1"/>
</dbReference>
<dbReference type="GO" id="GO:0004672">
    <property type="term" value="F:protein kinase activity"/>
    <property type="evidence" value="ECO:0007669"/>
    <property type="project" value="InterPro"/>
</dbReference>
<evidence type="ECO:0000313" key="3">
    <source>
        <dbReference type="Proteomes" id="UP001153678"/>
    </source>
</evidence>
<dbReference type="GO" id="GO:0005524">
    <property type="term" value="F:ATP binding"/>
    <property type="evidence" value="ECO:0007669"/>
    <property type="project" value="InterPro"/>
</dbReference>
<comment type="caution">
    <text evidence="2">The sequence shown here is derived from an EMBL/GenBank/DDBJ whole genome shotgun (WGS) entry which is preliminary data.</text>
</comment>
<dbReference type="InterPro" id="IPR008266">
    <property type="entry name" value="Tyr_kinase_AS"/>
</dbReference>
<dbReference type="Proteomes" id="UP001153678">
    <property type="component" value="Unassembled WGS sequence"/>
</dbReference>
<name>A0A9W4SYJ6_9GLOM</name>
<dbReference type="PROSITE" id="PS50011">
    <property type="entry name" value="PROTEIN_KINASE_DOM"/>
    <property type="match status" value="1"/>
</dbReference>
<evidence type="ECO:0000259" key="1">
    <source>
        <dbReference type="PROSITE" id="PS50011"/>
    </source>
</evidence>
<proteinExistence type="predicted"/>
<evidence type="ECO:0000313" key="2">
    <source>
        <dbReference type="EMBL" id="CAI2185336.1"/>
    </source>
</evidence>
<dbReference type="AlphaFoldDB" id="A0A9W4SYJ6"/>
<dbReference type="EMBL" id="CAMKVN010003676">
    <property type="protein sequence ID" value="CAI2185336.1"/>
    <property type="molecule type" value="Genomic_DNA"/>
</dbReference>
<dbReference type="OrthoDB" id="2156052at2759"/>